<evidence type="ECO:0000259" key="3">
    <source>
        <dbReference type="Pfam" id="PF02517"/>
    </source>
</evidence>
<sequence>MHMVISKKLTILRWFDVAVLTLILFGEGIVNSTLQFLALQQHTTTVQENLTFSRLDNYKALAIQLIWLILAILYLLFRNFDFSIWKKRIFFTKWVPLQVVGLFLVTALCMDAFHLISYQFVQPLAPSMFQWVPGVDISLILYALLNGFYEEIFFLGVCLTVNPNYTKWVFLYSLIIRCSFHTYQGLAAGVGLGLIVGTLFYYFYRKLKPENMLPFFLAHAIADVIGLTVLSYVLY</sequence>
<organism evidence="4 5">
    <name type="scientific">Streptococcus agalactiae LMG 14747</name>
    <dbReference type="NCBI Taxonomy" id="1154860"/>
    <lineage>
        <taxon>Bacteria</taxon>
        <taxon>Bacillati</taxon>
        <taxon>Bacillota</taxon>
        <taxon>Bacilli</taxon>
        <taxon>Lactobacillales</taxon>
        <taxon>Streptococcaceae</taxon>
        <taxon>Streptococcus</taxon>
    </lineage>
</organism>
<feature type="transmembrane region" description="Helical" evidence="2">
    <location>
        <begin position="97"/>
        <end position="116"/>
    </location>
</feature>
<reference evidence="4 5" key="1">
    <citation type="submission" date="2013-05" db="EMBL/GenBank/DDBJ databases">
        <authorList>
            <person name="Richards V.P."/>
            <person name="Durkin S.A.S."/>
            <person name="Kim M."/>
            <person name="Pavinski Bitar P.D."/>
            <person name="Stanhope M.J."/>
            <person name="Town C.D."/>
            <person name="Venter J.C."/>
        </authorList>
    </citation>
    <scope>NUCLEOTIDE SEQUENCE [LARGE SCALE GENOMIC DNA]</scope>
    <source>
        <strain evidence="4 5">LMG 14747</strain>
    </source>
</reference>
<dbReference type="EMBL" id="ANQC01000138">
    <property type="protein sequence ID" value="ESV55606.1"/>
    <property type="molecule type" value="Genomic_DNA"/>
</dbReference>
<feature type="transmembrane region" description="Helical" evidence="2">
    <location>
        <begin position="182"/>
        <end position="203"/>
    </location>
</feature>
<gene>
    <name evidence="4" type="ORF">SAG0136_10495</name>
</gene>
<keyword evidence="2" id="KW-0812">Transmembrane</keyword>
<dbReference type="GO" id="GO:0004175">
    <property type="term" value="F:endopeptidase activity"/>
    <property type="evidence" value="ECO:0007669"/>
    <property type="project" value="UniProtKB-ARBA"/>
</dbReference>
<proteinExistence type="inferred from homology"/>
<comment type="similarity">
    <text evidence="1">Belongs to the UPF0177 family.</text>
</comment>
<dbReference type="eggNOG" id="ENOG502ZAUA">
    <property type="taxonomic scope" value="Bacteria"/>
</dbReference>
<dbReference type="Pfam" id="PF02517">
    <property type="entry name" value="Rce1-like"/>
    <property type="match status" value="1"/>
</dbReference>
<evidence type="ECO:0000313" key="5">
    <source>
        <dbReference type="Proteomes" id="UP000018482"/>
    </source>
</evidence>
<feature type="transmembrane region" description="Helical" evidence="2">
    <location>
        <begin position="215"/>
        <end position="234"/>
    </location>
</feature>
<keyword evidence="2" id="KW-0472">Membrane</keyword>
<name>V6Z5Q0_STRAG</name>
<evidence type="ECO:0000313" key="4">
    <source>
        <dbReference type="EMBL" id="ESV55606.1"/>
    </source>
</evidence>
<dbReference type="Proteomes" id="UP000018482">
    <property type="component" value="Unassembled WGS sequence"/>
</dbReference>
<dbReference type="InterPro" id="IPR003675">
    <property type="entry name" value="Rce1/LyrA-like_dom"/>
</dbReference>
<evidence type="ECO:0000256" key="1">
    <source>
        <dbReference type="ARBA" id="ARBA00009067"/>
    </source>
</evidence>
<keyword evidence="2" id="KW-1133">Transmembrane helix</keyword>
<evidence type="ECO:0000256" key="2">
    <source>
        <dbReference type="SAM" id="Phobius"/>
    </source>
</evidence>
<protein>
    <submittedName>
        <fullName evidence="4">Membrane protein</fullName>
    </submittedName>
</protein>
<accession>V6Z5Q0</accession>
<dbReference type="AlphaFoldDB" id="V6Z5Q0"/>
<comment type="caution">
    <text evidence="4">The sequence shown here is derived from an EMBL/GenBank/DDBJ whole genome shotgun (WGS) entry which is preliminary data.</text>
</comment>
<feature type="transmembrane region" description="Helical" evidence="2">
    <location>
        <begin position="58"/>
        <end position="77"/>
    </location>
</feature>
<feature type="transmembrane region" description="Helical" evidence="2">
    <location>
        <begin position="12"/>
        <end position="38"/>
    </location>
</feature>
<feature type="domain" description="CAAX prenyl protease 2/Lysostaphin resistance protein A-like" evidence="3">
    <location>
        <begin position="138"/>
        <end position="224"/>
    </location>
</feature>
<dbReference type="GO" id="GO:0080120">
    <property type="term" value="P:CAAX-box protein maturation"/>
    <property type="evidence" value="ECO:0007669"/>
    <property type="project" value="UniProtKB-ARBA"/>
</dbReference>